<dbReference type="EMBL" id="KJ019036">
    <property type="protein sequence ID" value="AIX16477.1"/>
    <property type="molecule type" value="Genomic_DNA"/>
</dbReference>
<evidence type="ECO:0000313" key="19">
    <source>
        <dbReference type="EMBL" id="AIX25384.1"/>
    </source>
</evidence>
<evidence type="ECO:0000313" key="11">
    <source>
        <dbReference type="EMBL" id="AIX19627.1"/>
    </source>
</evidence>
<evidence type="ECO:0000313" key="44">
    <source>
        <dbReference type="EMBL" id="AIX46444.1"/>
    </source>
</evidence>
<evidence type="ECO:0000313" key="22">
    <source>
        <dbReference type="EMBL" id="AIX26249.1"/>
    </source>
</evidence>
<sequence>METQTMTNVDRFADFTPREKEMISEAVWRRQRCFIAGDRQYNEYGRLLDEVLKDTTYRPGKVV</sequence>
<dbReference type="Proteomes" id="UP000185347">
    <property type="component" value="Segment"/>
</dbReference>
<evidence type="ECO:0000313" key="50">
    <source>
        <dbReference type="Proteomes" id="UP000185386"/>
    </source>
</evidence>
<evidence type="ECO:0000313" key="42">
    <source>
        <dbReference type="EMBL" id="AIX40751.1"/>
    </source>
</evidence>
<dbReference type="Proteomes" id="UP000185350">
    <property type="component" value="Segment"/>
</dbReference>
<name>A0A0E3FDB0_9CAUD</name>
<dbReference type="EMBL" id="KJ019129">
    <property type="protein sequence ID" value="AIX38385.1"/>
    <property type="molecule type" value="Genomic_DNA"/>
</dbReference>
<dbReference type="RefSeq" id="YP_009133513.1">
    <property type="nucleotide sequence ID" value="NC_026923.1"/>
</dbReference>
<dbReference type="EMBL" id="KJ019032">
    <property type="protein sequence ID" value="AIX15648.1"/>
    <property type="molecule type" value="Genomic_DNA"/>
</dbReference>
<dbReference type="EMBL" id="KJ019113">
    <property type="protein sequence ID" value="AIX34870.1"/>
    <property type="molecule type" value="Genomic_DNA"/>
</dbReference>
<dbReference type="EMBL" id="KJ019029">
    <property type="protein sequence ID" value="AIX15001.1"/>
    <property type="molecule type" value="Genomic_DNA"/>
</dbReference>
<dbReference type="EMBL" id="KJ019127">
    <property type="protein sequence ID" value="AIX37952.1"/>
    <property type="molecule type" value="Genomic_DNA"/>
</dbReference>
<accession>A0A0E3FDB0</accession>
<dbReference type="Proteomes" id="UP000185355">
    <property type="component" value="Segment"/>
</dbReference>
<evidence type="ECO:0000313" key="37">
    <source>
        <dbReference type="EMBL" id="AIX38385.1"/>
    </source>
</evidence>
<dbReference type="EMBL" id="KJ019078">
    <property type="protein sequence ID" value="AIX26032.1"/>
    <property type="molecule type" value="Genomic_DNA"/>
</dbReference>
<dbReference type="EMBL" id="KJ019165">
    <property type="protein sequence ID" value="AIX47087.1"/>
    <property type="molecule type" value="Genomic_DNA"/>
</dbReference>
<dbReference type="Proteomes" id="UP000185377">
    <property type="component" value="Segment"/>
</dbReference>
<evidence type="ECO:0000313" key="49">
    <source>
        <dbReference type="Proteomes" id="UP000185365"/>
    </source>
</evidence>
<dbReference type="Proteomes" id="UP000185352">
    <property type="component" value="Segment"/>
</dbReference>
<dbReference type="Proteomes" id="UP000185367">
    <property type="component" value="Segment"/>
</dbReference>
<dbReference type="Proteomes" id="UP000033003">
    <property type="component" value="Segment"/>
</dbReference>
<dbReference type="Proteomes" id="UP000185346">
    <property type="component" value="Segment"/>
</dbReference>
<dbReference type="EMBL" id="KJ019131">
    <property type="protein sequence ID" value="AIX38821.1"/>
    <property type="molecule type" value="Genomic_DNA"/>
</dbReference>
<dbReference type="Proteomes" id="UP000185360">
    <property type="component" value="Genome"/>
</dbReference>
<dbReference type="Proteomes" id="UP000185356">
    <property type="component" value="Segment"/>
</dbReference>
<dbReference type="Proteomes" id="UP000185344">
    <property type="component" value="Segment"/>
</dbReference>
<dbReference type="Proteomes" id="UP000185348">
    <property type="component" value="Segment"/>
</dbReference>
<dbReference type="Proteomes" id="UP000185372">
    <property type="component" value="Genome"/>
</dbReference>
<dbReference type="EMBL" id="KJ019083">
    <property type="protein sequence ID" value="AIX27103.1"/>
    <property type="molecule type" value="Genomic_DNA"/>
</dbReference>
<dbReference type="Proteomes" id="UP000185365">
    <property type="component" value="Segment"/>
</dbReference>
<dbReference type="Proteomes" id="UP000185362">
    <property type="component" value="Segment"/>
</dbReference>
<evidence type="ECO:0000313" key="35">
    <source>
        <dbReference type="EMBL" id="AIX37734.1"/>
    </source>
</evidence>
<dbReference type="Proteomes" id="UP000185349">
    <property type="component" value="Segment"/>
</dbReference>
<dbReference type="EMBL" id="KJ019115">
    <property type="protein sequence ID" value="AIX35293.1"/>
    <property type="molecule type" value="Genomic_DNA"/>
</dbReference>
<dbReference type="EMBL" id="KJ019057">
    <property type="protein sequence ID" value="AIX21275.1"/>
    <property type="molecule type" value="Genomic_DNA"/>
</dbReference>
<dbReference type="EMBL" id="KJ019056">
    <property type="protein sequence ID" value="AIX21058.1"/>
    <property type="molecule type" value="Genomic_DNA"/>
</dbReference>
<dbReference type="Proteomes" id="UP000185373">
    <property type="component" value="Segment"/>
</dbReference>
<evidence type="ECO:0000313" key="40">
    <source>
        <dbReference type="EMBL" id="AIX39896.1"/>
    </source>
</evidence>
<evidence type="ECO:0000313" key="32">
    <source>
        <dbReference type="EMBL" id="AIX36589.1"/>
    </source>
</evidence>
<evidence type="ECO:0000313" key="3">
    <source>
        <dbReference type="EMBL" id="AIX15428.1"/>
    </source>
</evidence>
<evidence type="ECO:0000313" key="16">
    <source>
        <dbReference type="EMBL" id="AIX24730.1"/>
    </source>
</evidence>
<dbReference type="EMBL" id="KJ019125">
    <property type="protein sequence ID" value="AIX37516.1"/>
    <property type="molecule type" value="Genomic_DNA"/>
</dbReference>
<reference evidence="47 48" key="1">
    <citation type="submission" date="2013-12" db="EMBL/GenBank/DDBJ databases">
        <title>Ecological redundancy of diverse viral populations within a natural community.</title>
        <authorList>
            <person name="Gregory A.C."/>
            <person name="LaButti K."/>
            <person name="Copeland A."/>
            <person name="Woyke T."/>
            <person name="Sullivan M.B."/>
        </authorList>
    </citation>
    <scope>NUCLEOTIDE SEQUENCE [LARGE SCALE GENOMIC DNA]</scope>
    <source>
        <strain evidence="40">Syn7803C102</strain>
        <strain evidence="41">Syn7803C108</strain>
        <strain evidence="42">Syn7803C109</strain>
        <strain evidence="43">Syn7803C35</strain>
        <strain evidence="44">Syn7803C37</strain>
        <strain evidence="45">Syn7803C39</strain>
        <strain evidence="46">Syn7803C40</strain>
        <strain evidence="1">Syn7803C45</strain>
        <strain evidence="2">Syn7803C46</strain>
        <strain evidence="3">Syn7803C48</strain>
        <strain evidence="4">Syn7803C49</strain>
        <strain evidence="5">Syn7803C54</strain>
        <strain evidence="6">Syn7803C55</strain>
        <strain evidence="7">Syn7803C57</strain>
        <strain evidence="8">Syn7803C72</strain>
        <strain evidence="9">Syn7803C73</strain>
        <strain evidence="10">Syn7803C75</strain>
        <strain evidence="11">Syn7803C77</strain>
        <strain evidence="12">Syn7803C88</strain>
        <strain evidence="13">Syn7803C89</strain>
        <strain evidence="14">Syn7803C93</strain>
        <strain evidence="15">Syn7803US104</strain>
        <strain evidence="16">Syn7803US108</strain>
        <strain evidence="17">Syn7803US109</strain>
        <strain evidence="18">Syn7803US110</strain>
        <strain evidence="19">Syn7803US111</strain>
        <strain evidence="20">Syn7803US113</strain>
        <strain evidence="21">Syn7803US114</strain>
        <strain evidence="22">Syn7803US115</strain>
        <strain evidence="23">Syn7803US116</strain>
        <strain evidence="24">Syn7803US122</strain>
        <strain evidence="26">Syn7803US5</strain>
        <strain evidence="25">Syn7803US59</strain>
        <strain evidence="27">Syn7803US61</strain>
        <strain evidence="28">Syn7803US63</strain>
        <strain evidence="29">Syn7803US64</strain>
        <strain evidence="30">Syn7803US65</strain>
        <strain evidence="31">Syn7803US71</strain>
        <strain evidence="32">Syn7803US78</strain>
        <strain evidence="33">Syn7803US80</strain>
        <strain evidence="34">Syn7803US82</strain>
        <strain evidence="35">Syn7803US83</strain>
        <strain evidence="36">Syn7803US85</strain>
        <strain evidence="37">Syn7803US89</strain>
        <strain evidence="38">Syn7803US94</strain>
        <strain evidence="39">Syn7803US95</strain>
    </source>
</reference>
<dbReference type="Proteomes" id="UP000185378">
    <property type="component" value="Segment"/>
</dbReference>
<evidence type="ECO:0000313" key="26">
    <source>
        <dbReference type="EMBL" id="AIX34870.1"/>
    </source>
</evidence>
<dbReference type="Proteomes" id="UP000185385">
    <property type="component" value="Segment"/>
</dbReference>
<evidence type="ECO:0000313" key="31">
    <source>
        <dbReference type="EMBL" id="AIX36372.1"/>
    </source>
</evidence>
<dbReference type="EMBL" id="KJ019050">
    <property type="protein sequence ID" value="AIX19627.1"/>
    <property type="molecule type" value="Genomic_DNA"/>
</dbReference>
<evidence type="ECO:0000313" key="43">
    <source>
        <dbReference type="EMBL" id="AIX46007.1"/>
    </source>
</evidence>
<dbReference type="Proteomes" id="UP000220606">
    <property type="component" value="Segment"/>
</dbReference>
<evidence type="ECO:0000313" key="15">
    <source>
        <dbReference type="EMBL" id="AIX24296.1"/>
    </source>
</evidence>
<evidence type="ECO:0000313" key="2">
    <source>
        <dbReference type="EMBL" id="AIX15001.1"/>
    </source>
</evidence>
<dbReference type="Proteomes" id="UP000185375">
    <property type="component" value="Segment"/>
</dbReference>
<evidence type="ECO:0000313" key="1">
    <source>
        <dbReference type="EMBL" id="AIX14783.1"/>
    </source>
</evidence>
<dbReference type="EMBL" id="KJ019140">
    <property type="protein sequence ID" value="AIX40751.1"/>
    <property type="molecule type" value="Genomic_DNA"/>
</dbReference>
<dbReference type="Proteomes" id="UP000185345">
    <property type="component" value="Segment"/>
</dbReference>
<evidence type="ECO:0000313" key="27">
    <source>
        <dbReference type="EMBL" id="AIX35293.1"/>
    </source>
</evidence>
<dbReference type="EMBL" id="KJ019075">
    <property type="protein sequence ID" value="AIX25384.1"/>
    <property type="molecule type" value="Genomic_DNA"/>
</dbReference>
<dbReference type="Proteomes" id="UP000185368">
    <property type="component" value="Segment"/>
</dbReference>
<keyword evidence="49" id="KW-1185">Reference proteome</keyword>
<evidence type="ECO:0000313" key="14">
    <source>
        <dbReference type="EMBL" id="AIX22505.1"/>
    </source>
</evidence>
<dbReference type="EMBL" id="KJ019136">
    <property type="protein sequence ID" value="AIX39896.1"/>
    <property type="molecule type" value="Genomic_DNA"/>
</dbReference>
<dbReference type="Proteomes" id="UP000185354">
    <property type="component" value="Segment"/>
</dbReference>
<dbReference type="Proteomes" id="UP000185364">
    <property type="component" value="Segment"/>
</dbReference>
<dbReference type="EMBL" id="KJ019130">
    <property type="protein sequence ID" value="AIX38603.1"/>
    <property type="molecule type" value="Genomic_DNA"/>
</dbReference>
<dbReference type="EMBL" id="KJ019077">
    <property type="protein sequence ID" value="AIX25814.1"/>
    <property type="molecule type" value="Genomic_DNA"/>
</dbReference>
<dbReference type="EMBL" id="KJ019112">
    <property type="protein sequence ID" value="AIX34649.1"/>
    <property type="molecule type" value="Genomic_DNA"/>
</dbReference>
<dbReference type="EMBL" id="KJ019160">
    <property type="protein sequence ID" value="AIX46007.1"/>
    <property type="molecule type" value="Genomic_DNA"/>
</dbReference>
<evidence type="ECO:0000313" key="4">
    <source>
        <dbReference type="EMBL" id="AIX15648.1"/>
    </source>
</evidence>
<dbReference type="EMBL" id="KJ019072">
    <property type="protein sequence ID" value="AIX24730.1"/>
    <property type="molecule type" value="Genomic_DNA"/>
</dbReference>
<evidence type="ECO:0000313" key="18">
    <source>
        <dbReference type="EMBL" id="AIX25166.1"/>
    </source>
</evidence>
<dbReference type="Proteomes" id="UP000185351">
    <property type="component" value="Segment"/>
</dbReference>
<evidence type="ECO:0000313" key="38">
    <source>
        <dbReference type="EMBL" id="AIX38603.1"/>
    </source>
</evidence>
<evidence type="ECO:0000313" key="48">
    <source>
        <dbReference type="Proteomes" id="UP000185343"/>
    </source>
</evidence>
<dbReference type="Proteomes" id="UP000185358">
    <property type="component" value="Segment"/>
</dbReference>
<dbReference type="Proteomes" id="UP000185381">
    <property type="component" value="Genome"/>
</dbReference>
<evidence type="ECO:0000313" key="47">
    <source>
        <dbReference type="Proteomes" id="UP000033003"/>
    </source>
</evidence>
<dbReference type="EMBL" id="KJ019117">
    <property type="protein sequence ID" value="AIX35715.1"/>
    <property type="molecule type" value="Genomic_DNA"/>
</dbReference>
<dbReference type="Proteomes" id="UP000185382">
    <property type="component" value="Segment"/>
</dbReference>
<dbReference type="Proteomes" id="UP000185361">
    <property type="component" value="Segment"/>
</dbReference>
<dbReference type="Proteomes" id="UP000185386">
    <property type="component" value="Segment"/>
</dbReference>
<evidence type="ECO:0000313" key="5">
    <source>
        <dbReference type="EMBL" id="AIX16076.1"/>
    </source>
</evidence>
<dbReference type="Proteomes" id="UP000185369">
    <property type="component" value="Segment"/>
</dbReference>
<evidence type="ECO:0000313" key="24">
    <source>
        <dbReference type="EMBL" id="AIX27103.1"/>
    </source>
</evidence>
<dbReference type="EMBL" id="KJ019028">
    <property type="protein sequence ID" value="AIX14783.1"/>
    <property type="molecule type" value="Genomic_DNA"/>
</dbReference>
<proteinExistence type="predicted"/>
<evidence type="ECO:0000313" key="46">
    <source>
        <dbReference type="EMBL" id="AIX47087.1"/>
    </source>
</evidence>
<dbReference type="Proteomes" id="UP000185371">
    <property type="component" value="Segment"/>
</dbReference>
<dbReference type="EMBL" id="KJ019048">
    <property type="protein sequence ID" value="AIX19192.1"/>
    <property type="molecule type" value="Genomic_DNA"/>
</dbReference>
<dbReference type="KEGG" id="vg:24171581"/>
<evidence type="ECO:0000313" key="39">
    <source>
        <dbReference type="EMBL" id="AIX38821.1"/>
    </source>
</evidence>
<dbReference type="Proteomes" id="UP000185357">
    <property type="component" value="Segment"/>
</dbReference>
<dbReference type="EMBL" id="KJ019121">
    <property type="protein sequence ID" value="AIX36589.1"/>
    <property type="molecule type" value="Genomic_DNA"/>
</dbReference>
<dbReference type="Proteomes" id="UP000185353">
    <property type="component" value="Segment"/>
</dbReference>
<dbReference type="EMBL" id="KJ019046">
    <property type="protein sequence ID" value="AIX18756.1"/>
    <property type="molecule type" value="Genomic_DNA"/>
</dbReference>
<dbReference type="EMBL" id="KJ019080">
    <property type="protein sequence ID" value="AIX26467.1"/>
    <property type="molecule type" value="Genomic_DNA"/>
</dbReference>
<evidence type="ECO:0000313" key="34">
    <source>
        <dbReference type="EMBL" id="AIX37516.1"/>
    </source>
</evidence>
<dbReference type="Proteomes" id="UP000185384">
    <property type="component" value="Segment"/>
</dbReference>
<evidence type="ECO:0000313" key="6">
    <source>
        <dbReference type="EMBL" id="AIX16292.1"/>
    </source>
</evidence>
<dbReference type="EMBL" id="KJ019034">
    <property type="protein sequence ID" value="AIX16076.1"/>
    <property type="molecule type" value="Genomic_DNA"/>
</dbReference>
<dbReference type="EMBL" id="KJ019073">
    <property type="protein sequence ID" value="AIX24949.1"/>
    <property type="molecule type" value="Genomic_DNA"/>
</dbReference>
<dbReference type="Proteomes" id="UP000185383">
    <property type="component" value="Segment"/>
</dbReference>
<evidence type="ECO:0000313" key="13">
    <source>
        <dbReference type="EMBL" id="AIX21275.1"/>
    </source>
</evidence>
<dbReference type="Proteomes" id="UP000185370">
    <property type="component" value="Segment"/>
</dbReference>
<evidence type="ECO:0000313" key="33">
    <source>
        <dbReference type="EMBL" id="AIX37298.1"/>
    </source>
</evidence>
<dbReference type="Proteomes" id="UP000185366">
    <property type="component" value="Segment"/>
</dbReference>
<dbReference type="OrthoDB" id="38972at10239"/>
<evidence type="ECO:0000313" key="7">
    <source>
        <dbReference type="EMBL" id="AIX16477.1"/>
    </source>
</evidence>
<organism evidence="18 50">
    <name type="scientific">Synechococcus phage ACG-2014d</name>
    <dbReference type="NCBI Taxonomy" id="1493509"/>
    <lineage>
        <taxon>Viruses</taxon>
        <taxon>Duplodnaviria</taxon>
        <taxon>Heunggongvirae</taxon>
        <taxon>Uroviricota</taxon>
        <taxon>Caudoviricetes</taxon>
        <taxon>Pantevenvirales</taxon>
        <taxon>Kyanoviridae</taxon>
        <taxon>Lowelvirus</taxon>
        <taxon>Lowelvirus tuscon4d</taxon>
    </lineage>
</organism>
<evidence type="ECO:0000313" key="36">
    <source>
        <dbReference type="EMBL" id="AIX37952.1"/>
    </source>
</evidence>
<evidence type="ECO:0000313" key="21">
    <source>
        <dbReference type="EMBL" id="AIX26032.1"/>
    </source>
</evidence>
<evidence type="ECO:0000313" key="10">
    <source>
        <dbReference type="EMBL" id="AIX19192.1"/>
    </source>
</evidence>
<dbReference type="EMBL" id="KJ019126">
    <property type="protein sequence ID" value="AIX37734.1"/>
    <property type="molecule type" value="Genomic_DNA"/>
</dbReference>
<evidence type="ECO:0000313" key="30">
    <source>
        <dbReference type="EMBL" id="AIX36154.1"/>
    </source>
</evidence>
<dbReference type="EMBL" id="KJ019047">
    <property type="protein sequence ID" value="AIX18974.1"/>
    <property type="molecule type" value="Genomic_DNA"/>
</dbReference>
<dbReference type="Proteomes" id="UP000185343">
    <property type="component" value="Segment"/>
</dbReference>
<evidence type="ECO:0000313" key="28">
    <source>
        <dbReference type="EMBL" id="AIX35715.1"/>
    </source>
</evidence>
<evidence type="ECO:0000313" key="23">
    <source>
        <dbReference type="EMBL" id="AIX26467.1"/>
    </source>
</evidence>
<evidence type="ECO:0000313" key="9">
    <source>
        <dbReference type="EMBL" id="AIX18974.1"/>
    </source>
</evidence>
<dbReference type="EMBL" id="KJ019164">
    <property type="protein sequence ID" value="AIX46869.1"/>
    <property type="molecule type" value="Genomic_DNA"/>
</dbReference>
<dbReference type="EMBL" id="KJ019124">
    <property type="protein sequence ID" value="AIX37298.1"/>
    <property type="molecule type" value="Genomic_DNA"/>
</dbReference>
<evidence type="ECO:0000313" key="45">
    <source>
        <dbReference type="EMBL" id="AIX46869.1"/>
    </source>
</evidence>
<dbReference type="EMBL" id="KJ019139">
    <property type="protein sequence ID" value="AIX40533.1"/>
    <property type="molecule type" value="Genomic_DNA"/>
</dbReference>
<dbReference type="EMBL" id="KJ019119">
    <property type="protein sequence ID" value="AIX36154.1"/>
    <property type="molecule type" value="Genomic_DNA"/>
</dbReference>
<dbReference type="EMBL" id="KJ019031">
    <property type="protein sequence ID" value="AIX15428.1"/>
    <property type="molecule type" value="Genomic_DNA"/>
</dbReference>
<dbReference type="Proteomes" id="UP000185359">
    <property type="component" value="Segment"/>
</dbReference>
<evidence type="ECO:0000313" key="41">
    <source>
        <dbReference type="EMBL" id="AIX40533.1"/>
    </source>
</evidence>
<dbReference type="Proteomes" id="UP000185374">
    <property type="component" value="Segment"/>
</dbReference>
<dbReference type="EMBL" id="KJ019079">
    <property type="protein sequence ID" value="AIX26249.1"/>
    <property type="molecule type" value="Genomic_DNA"/>
</dbReference>
<gene>
    <name evidence="40" type="ORF">Syn7803C102_170</name>
    <name evidence="41" type="ORF">Syn7803C108_171</name>
    <name evidence="42" type="ORF">Syn7803C109_170</name>
    <name evidence="43" type="ORF">Syn7803C35_170</name>
    <name evidence="44" type="ORF">Syn7803C37_171</name>
    <name evidence="45" type="ORF">Syn7803C39_170</name>
    <name evidence="46" type="ORF">Syn7803C40_171</name>
    <name evidence="1" type="ORF">Syn7803C45_172</name>
    <name evidence="2" type="ORF">Syn7803C46_170</name>
    <name evidence="3" type="ORF">Syn7803C48_170</name>
    <name evidence="4" type="ORF">Syn7803C49_172</name>
    <name evidence="5" type="ORF">Syn7803C54_171</name>
    <name evidence="6" type="ORF">Syn7803C55_167</name>
    <name evidence="7" type="ORF">Syn7803C57_170</name>
    <name evidence="8" type="ORF">Syn7803C72_170</name>
    <name evidence="9" type="ORF">Syn7803C73_170</name>
    <name evidence="10" type="ORF">Syn7803C75_170</name>
    <name evidence="11" type="ORF">Syn7803C77_170</name>
    <name evidence="12" type="ORF">Syn7803C88_170</name>
    <name evidence="13" type="ORF">Syn7803C89_170</name>
    <name evidence="14" type="ORF">Syn7803C93_171</name>
    <name evidence="15" type="ORF">Syn7803US104_171</name>
    <name evidence="16" type="ORF">Syn7803US108_170</name>
    <name evidence="17" type="ORF">Syn7803US109_171</name>
    <name evidence="18" type="ORF">Syn7803US110_170</name>
    <name evidence="19" type="ORF">Syn7803US111_169</name>
    <name evidence="20" type="ORF">Syn7803US113_170</name>
    <name evidence="21" type="ORF">Syn7803US114_170</name>
    <name evidence="22" type="ORF">Syn7803US115_169</name>
    <name evidence="23" type="ORF">Syn7803US116_170</name>
    <name evidence="24" type="ORF">Syn7803US122_170</name>
    <name evidence="25" type="ORF">Syn7803US59_170</name>
    <name evidence="26" type="ORF">Syn7803US5_172</name>
    <name evidence="27" type="ORF">Syn7803US61_169</name>
    <name evidence="28" type="ORF">Syn7803US63_169</name>
    <name evidence="29" type="ORF">Syn7803US64_171</name>
    <name evidence="30" type="ORF">Syn7803US65_172</name>
    <name evidence="31" type="ORF">Syn7803US71_170</name>
    <name evidence="32" type="ORF">Syn7803US78_170</name>
    <name evidence="33" type="ORF">Syn7803US80_172</name>
    <name evidence="34" type="ORF">Syn7803US82_170</name>
    <name evidence="35" type="ORF">Syn7803US83_170</name>
    <name evidence="36" type="ORF">Syn7803US85_170</name>
    <name evidence="37" type="ORF">Syn7803US89_170</name>
    <name evidence="38" type="ORF">Syn7803US94_171</name>
    <name evidence="39" type="ORF">Syn7803US95_171</name>
</gene>
<evidence type="ECO:0000313" key="20">
    <source>
        <dbReference type="EMBL" id="AIX25814.1"/>
    </source>
</evidence>
<dbReference type="EMBL" id="KJ019118">
    <property type="protein sequence ID" value="AIX35934.1"/>
    <property type="molecule type" value="Genomic_DNA"/>
</dbReference>
<evidence type="ECO:0000313" key="29">
    <source>
        <dbReference type="EMBL" id="AIX35934.1"/>
    </source>
</evidence>
<evidence type="ECO:0000313" key="25">
    <source>
        <dbReference type="EMBL" id="AIX34649.1"/>
    </source>
</evidence>
<dbReference type="GeneID" id="24171581"/>
<dbReference type="Proteomes" id="UP000185376">
    <property type="component" value="Segment"/>
</dbReference>
<evidence type="ECO:0000313" key="17">
    <source>
        <dbReference type="EMBL" id="AIX24949.1"/>
    </source>
</evidence>
<dbReference type="EMBL" id="KJ019162">
    <property type="protein sequence ID" value="AIX46444.1"/>
    <property type="molecule type" value="Genomic_DNA"/>
</dbReference>
<dbReference type="Proteomes" id="UP000185379">
    <property type="component" value="Segment"/>
</dbReference>
<evidence type="ECO:0000313" key="8">
    <source>
        <dbReference type="EMBL" id="AIX18756.1"/>
    </source>
</evidence>
<dbReference type="EMBL" id="KJ019035">
    <property type="protein sequence ID" value="AIX16292.1"/>
    <property type="molecule type" value="Genomic_DNA"/>
</dbReference>
<dbReference type="EMBL" id="KJ019070">
    <property type="protein sequence ID" value="AIX24296.1"/>
    <property type="molecule type" value="Genomic_DNA"/>
</dbReference>
<evidence type="ECO:0000313" key="12">
    <source>
        <dbReference type="EMBL" id="AIX21058.1"/>
    </source>
</evidence>
<dbReference type="Proteomes" id="UP000185380">
    <property type="component" value="Segment"/>
</dbReference>
<protein>
    <submittedName>
        <fullName evidence="18">Uncharacterized protein</fullName>
    </submittedName>
</protein>
<dbReference type="EMBL" id="KJ019120">
    <property type="protein sequence ID" value="AIX36372.1"/>
    <property type="molecule type" value="Genomic_DNA"/>
</dbReference>
<dbReference type="Proteomes" id="UP000185363">
    <property type="component" value="Segment"/>
</dbReference>
<dbReference type="EMBL" id="KJ019074">
    <property type="protein sequence ID" value="AIX25166.1"/>
    <property type="molecule type" value="Genomic_DNA"/>
</dbReference>
<dbReference type="EMBL" id="KJ019062">
    <property type="protein sequence ID" value="AIX22505.1"/>
    <property type="molecule type" value="Genomic_DNA"/>
</dbReference>